<comment type="similarity">
    <text evidence="1">Belongs to the ARG7 family.</text>
</comment>
<protein>
    <recommendedName>
        <fullName evidence="4">Small auxin up regulated protein</fullName>
    </recommendedName>
</protein>
<name>A0AAD8L8S0_TARER</name>
<sequence>MESMKTNTGKKNFLSKTWKRCRSFPINRRDNISSLTKSKSWNGDETKKKNKTKAATPEGYIPVCVGPEKQRFAMKTKYVNHPLFSMLLDDAETEYGYNCNGPINLACDVDLFYNVLAEMEAKDHVRPLGWSFAYGSCSPFNPSRRLEINGVDQMGKGYGAYEALTPRRLIKMS</sequence>
<proteinExistence type="inferred from homology"/>
<dbReference type="InterPro" id="IPR003676">
    <property type="entry name" value="SAUR_fam"/>
</dbReference>
<dbReference type="Pfam" id="PF02519">
    <property type="entry name" value="Auxin_inducible"/>
    <property type="match status" value="1"/>
</dbReference>
<evidence type="ECO:0000256" key="1">
    <source>
        <dbReference type="ARBA" id="ARBA00006974"/>
    </source>
</evidence>
<comment type="caution">
    <text evidence="2">The sequence shown here is derived from an EMBL/GenBank/DDBJ whole genome shotgun (WGS) entry which is preliminary data.</text>
</comment>
<dbReference type="PANTHER" id="PTHR31374">
    <property type="entry name" value="AUXIN-INDUCED PROTEIN-LIKE-RELATED"/>
    <property type="match status" value="1"/>
</dbReference>
<dbReference type="Proteomes" id="UP001229421">
    <property type="component" value="Unassembled WGS sequence"/>
</dbReference>
<accession>A0AAD8L8S0</accession>
<gene>
    <name evidence="2" type="ORF">QVD17_10865</name>
</gene>
<dbReference type="EMBL" id="JAUHHV010000002">
    <property type="protein sequence ID" value="KAK1433947.1"/>
    <property type="molecule type" value="Genomic_DNA"/>
</dbReference>
<reference evidence="2" key="1">
    <citation type="journal article" date="2023" name="bioRxiv">
        <title>Improved chromosome-level genome assembly for marigold (Tagetes erecta).</title>
        <authorList>
            <person name="Jiang F."/>
            <person name="Yuan L."/>
            <person name="Wang S."/>
            <person name="Wang H."/>
            <person name="Xu D."/>
            <person name="Wang A."/>
            <person name="Fan W."/>
        </authorList>
    </citation>
    <scope>NUCLEOTIDE SEQUENCE</scope>
    <source>
        <strain evidence="2">WSJ</strain>
        <tissue evidence="2">Leaf</tissue>
    </source>
</reference>
<dbReference type="AlphaFoldDB" id="A0AAD8L8S0"/>
<evidence type="ECO:0000313" key="2">
    <source>
        <dbReference type="EMBL" id="KAK1433947.1"/>
    </source>
</evidence>
<organism evidence="2 3">
    <name type="scientific">Tagetes erecta</name>
    <name type="common">African marigold</name>
    <dbReference type="NCBI Taxonomy" id="13708"/>
    <lineage>
        <taxon>Eukaryota</taxon>
        <taxon>Viridiplantae</taxon>
        <taxon>Streptophyta</taxon>
        <taxon>Embryophyta</taxon>
        <taxon>Tracheophyta</taxon>
        <taxon>Spermatophyta</taxon>
        <taxon>Magnoliopsida</taxon>
        <taxon>eudicotyledons</taxon>
        <taxon>Gunneridae</taxon>
        <taxon>Pentapetalae</taxon>
        <taxon>asterids</taxon>
        <taxon>campanulids</taxon>
        <taxon>Asterales</taxon>
        <taxon>Asteraceae</taxon>
        <taxon>Asteroideae</taxon>
        <taxon>Heliantheae alliance</taxon>
        <taxon>Tageteae</taxon>
        <taxon>Tagetes</taxon>
    </lineage>
</organism>
<evidence type="ECO:0008006" key="4">
    <source>
        <dbReference type="Google" id="ProtNLM"/>
    </source>
</evidence>
<evidence type="ECO:0000313" key="3">
    <source>
        <dbReference type="Proteomes" id="UP001229421"/>
    </source>
</evidence>
<keyword evidence="3" id="KW-1185">Reference proteome</keyword>
<dbReference type="GO" id="GO:0009733">
    <property type="term" value="P:response to auxin"/>
    <property type="evidence" value="ECO:0007669"/>
    <property type="project" value="InterPro"/>
</dbReference>
<dbReference type="PANTHER" id="PTHR31374:SF399">
    <property type="entry name" value="AUXIN-RESPONSIVE PROTEIN SAUR71-LIKE"/>
    <property type="match status" value="1"/>
</dbReference>